<name>A8ZVL4_DESOH</name>
<dbReference type="InterPro" id="IPR027417">
    <property type="entry name" value="P-loop_NTPase"/>
</dbReference>
<dbReference type="STRING" id="96561.Dole_2397"/>
<evidence type="ECO:0008006" key="3">
    <source>
        <dbReference type="Google" id="ProtNLM"/>
    </source>
</evidence>
<dbReference type="HOGENOM" id="CLU_065155_0_1_7"/>
<proteinExistence type="predicted"/>
<keyword evidence="2" id="KW-1185">Reference proteome</keyword>
<dbReference type="OrthoDB" id="5416804at2"/>
<dbReference type="EMBL" id="CP000859">
    <property type="protein sequence ID" value="ABW68201.1"/>
    <property type="molecule type" value="Genomic_DNA"/>
</dbReference>
<reference evidence="1 2" key="1">
    <citation type="submission" date="2007-10" db="EMBL/GenBank/DDBJ databases">
        <title>Complete sequence of Desulfococcus oleovorans Hxd3.</title>
        <authorList>
            <consortium name="US DOE Joint Genome Institute"/>
            <person name="Copeland A."/>
            <person name="Lucas S."/>
            <person name="Lapidus A."/>
            <person name="Barry K."/>
            <person name="Glavina del Rio T."/>
            <person name="Dalin E."/>
            <person name="Tice H."/>
            <person name="Pitluck S."/>
            <person name="Kiss H."/>
            <person name="Brettin T."/>
            <person name="Bruce D."/>
            <person name="Detter J.C."/>
            <person name="Han C."/>
            <person name="Schmutz J."/>
            <person name="Larimer F."/>
            <person name="Land M."/>
            <person name="Hauser L."/>
            <person name="Kyrpides N."/>
            <person name="Kim E."/>
            <person name="Wawrik B."/>
            <person name="Richardson P."/>
        </authorList>
    </citation>
    <scope>NUCLEOTIDE SEQUENCE [LARGE SCALE GENOMIC DNA]</scope>
    <source>
        <strain evidence="2">DSM 6200 / JCM 39069 / Hxd3</strain>
    </source>
</reference>
<dbReference type="eggNOG" id="COG1102">
    <property type="taxonomic scope" value="Bacteria"/>
</dbReference>
<dbReference type="Gene3D" id="3.40.50.300">
    <property type="entry name" value="P-loop containing nucleotide triphosphate hydrolases"/>
    <property type="match status" value="1"/>
</dbReference>
<organism evidence="1 2">
    <name type="scientific">Desulfosudis oleivorans (strain DSM 6200 / JCM 39069 / Hxd3)</name>
    <name type="common">Desulfococcus oleovorans</name>
    <dbReference type="NCBI Taxonomy" id="96561"/>
    <lineage>
        <taxon>Bacteria</taxon>
        <taxon>Pseudomonadati</taxon>
        <taxon>Thermodesulfobacteriota</taxon>
        <taxon>Desulfobacteria</taxon>
        <taxon>Desulfobacterales</taxon>
        <taxon>Desulfosudaceae</taxon>
        <taxon>Desulfosudis</taxon>
    </lineage>
</organism>
<sequence length="270" mass="30110">MSIIIISSDVAETEAMIAEKVAEEKGYALLDRRVLHDAANRYGVKPERLNDALDNRPSLLRRLPPRQWRYCLACIEAEVLDRLLADNIVCRDVGAHLYVNGVSHAMKIRVLTGKQACREAAEREGGSLEKVEKQRSRINRRRTAWSMAAYQKDEADPAGYDLVVSLDQIDPVEAVRTIVGASAYRKFQSMTYSTKCLTDLALAAQVRAALLKSMSDMQVQARDGSVVVTTRALNRRKREKVETIKQLAGQIPGVGYVEVHVRNNIFGKAG</sequence>
<dbReference type="RefSeq" id="WP_012175813.1">
    <property type="nucleotide sequence ID" value="NC_009943.1"/>
</dbReference>
<dbReference type="Pfam" id="PF13189">
    <property type="entry name" value="Cytidylate_kin2"/>
    <property type="match status" value="1"/>
</dbReference>
<dbReference type="AlphaFoldDB" id="A8ZVL4"/>
<evidence type="ECO:0000313" key="2">
    <source>
        <dbReference type="Proteomes" id="UP000008561"/>
    </source>
</evidence>
<protein>
    <recommendedName>
        <fullName evidence="3">Cytidylate kinase-like family protein</fullName>
    </recommendedName>
</protein>
<accession>A8ZVL4</accession>
<dbReference type="KEGG" id="dol:Dole_2397"/>
<evidence type="ECO:0000313" key="1">
    <source>
        <dbReference type="EMBL" id="ABW68201.1"/>
    </source>
</evidence>
<gene>
    <name evidence="1" type="ordered locus">Dole_2397</name>
</gene>
<dbReference type="Proteomes" id="UP000008561">
    <property type="component" value="Chromosome"/>
</dbReference>